<dbReference type="PANTHER" id="PTHR47660">
    <property type="entry name" value="TRANSCRIPTION FACTOR WITH C2H2 AND ZN(2)-CYS(6) DNA BINDING DOMAIN (EUROFUNG)-RELATED-RELATED"/>
    <property type="match status" value="1"/>
</dbReference>
<keyword evidence="8" id="KW-1185">Reference proteome</keyword>
<gene>
    <name evidence="7" type="ORF">CC84DRAFT_1159048</name>
</gene>
<dbReference type="OrthoDB" id="5355161at2759"/>
<dbReference type="InterPro" id="IPR036864">
    <property type="entry name" value="Zn2-C6_fun-type_DNA-bd_sf"/>
</dbReference>
<dbReference type="InParanoid" id="A0A177CWE4"/>
<dbReference type="GO" id="GO:0008270">
    <property type="term" value="F:zinc ion binding"/>
    <property type="evidence" value="ECO:0007669"/>
    <property type="project" value="InterPro"/>
</dbReference>
<dbReference type="GO" id="GO:0000981">
    <property type="term" value="F:DNA-binding transcription factor activity, RNA polymerase II-specific"/>
    <property type="evidence" value="ECO:0007669"/>
    <property type="project" value="InterPro"/>
</dbReference>
<dbReference type="Proteomes" id="UP000077069">
    <property type="component" value="Unassembled WGS sequence"/>
</dbReference>
<dbReference type="GeneID" id="28760610"/>
<dbReference type="Pfam" id="PF00172">
    <property type="entry name" value="Zn_clus"/>
    <property type="match status" value="1"/>
</dbReference>
<keyword evidence="4" id="KW-0804">Transcription</keyword>
<dbReference type="SUPFAM" id="SSF57701">
    <property type="entry name" value="Zn2/Cys6 DNA-binding domain"/>
    <property type="match status" value="1"/>
</dbReference>
<evidence type="ECO:0000259" key="6">
    <source>
        <dbReference type="PROSITE" id="PS50048"/>
    </source>
</evidence>
<keyword evidence="5" id="KW-0539">Nucleus</keyword>
<dbReference type="InterPro" id="IPR001138">
    <property type="entry name" value="Zn2Cys6_DnaBD"/>
</dbReference>
<dbReference type="STRING" id="1460663.A0A177CWE4"/>
<keyword evidence="3" id="KW-0805">Transcription regulation</keyword>
<dbReference type="CDD" id="cd00067">
    <property type="entry name" value="GAL4"/>
    <property type="match status" value="1"/>
</dbReference>
<reference evidence="7 8" key="1">
    <citation type="submission" date="2016-05" db="EMBL/GenBank/DDBJ databases">
        <title>Comparative analysis of secretome profiles of manganese(II)-oxidizing ascomycete fungi.</title>
        <authorList>
            <consortium name="DOE Joint Genome Institute"/>
            <person name="Zeiner C.A."/>
            <person name="Purvine S.O."/>
            <person name="Zink E.M."/>
            <person name="Wu S."/>
            <person name="Pasa-Tolic L."/>
            <person name="Chaput D.L."/>
            <person name="Haridas S."/>
            <person name="Grigoriev I.V."/>
            <person name="Santelli C.M."/>
            <person name="Hansel C.M."/>
        </authorList>
    </citation>
    <scope>NUCLEOTIDE SEQUENCE [LARGE SCALE GENOMIC DNA]</scope>
    <source>
        <strain evidence="7 8">AP3s5-JAC2a</strain>
    </source>
</reference>
<dbReference type="EMBL" id="KV441548">
    <property type="protein sequence ID" value="OAG11531.1"/>
    <property type="molecule type" value="Genomic_DNA"/>
</dbReference>
<proteinExistence type="predicted"/>
<evidence type="ECO:0000256" key="5">
    <source>
        <dbReference type="ARBA" id="ARBA00023242"/>
    </source>
</evidence>
<name>A0A177CWE4_9PLEO</name>
<feature type="domain" description="Zn(2)-C6 fungal-type" evidence="6">
    <location>
        <begin position="9"/>
        <end position="39"/>
    </location>
</feature>
<dbReference type="SMART" id="SM00066">
    <property type="entry name" value="GAL4"/>
    <property type="match status" value="1"/>
</dbReference>
<protein>
    <recommendedName>
        <fullName evidence="6">Zn(2)-C6 fungal-type domain-containing protein</fullName>
    </recommendedName>
</protein>
<keyword evidence="2" id="KW-0862">Zinc</keyword>
<evidence type="ECO:0000256" key="2">
    <source>
        <dbReference type="ARBA" id="ARBA00022833"/>
    </source>
</evidence>
<dbReference type="RefSeq" id="XP_018041896.1">
    <property type="nucleotide sequence ID" value="XM_018177124.1"/>
</dbReference>
<dbReference type="AlphaFoldDB" id="A0A177CWE4"/>
<dbReference type="Gene3D" id="4.10.240.10">
    <property type="entry name" value="Zn(2)-C6 fungal-type DNA-binding domain"/>
    <property type="match status" value="1"/>
</dbReference>
<dbReference type="PROSITE" id="PS50048">
    <property type="entry name" value="ZN2_CY6_FUNGAL_2"/>
    <property type="match status" value="1"/>
</dbReference>
<evidence type="ECO:0000256" key="3">
    <source>
        <dbReference type="ARBA" id="ARBA00023015"/>
    </source>
</evidence>
<accession>A0A177CWE4</accession>
<sequence length="389" mass="43811">MPAIGTGRSCVQCNDAKRRCDRNTPACRLCRRKNLDCVYPLLKPSNFVPITTTEEEYRPSDSDVLDLEDSSVEQLMSEALPDPTSDFVNVTALSLVPDPYAAWFAAPETFLVDHTPMPLPPNFKIRDLESFVAQVDTWLRDWVATGSNTFIHAHLYGDCFPSCLQVSFTTFSAYINRTPTNCKMVLQVVNDQATLLVSGSNTSGSVLKDLALIHALLVYQMIGLFDGDIRSRHLAELRVPFVSALLQRTLEKASETLIRQIEVEQLSIFPFDPVSPKELSWRSWIVSESLRRTWLITQGVIASYEGLKQGWAPCNGDVKFTTREGLWSADSAPQWARMCAERDVRFIGRFHAECLFEVAPEEVDVFAKVMLETVFGKEISVSWQLEAKK</sequence>
<evidence type="ECO:0000256" key="4">
    <source>
        <dbReference type="ARBA" id="ARBA00023163"/>
    </source>
</evidence>
<evidence type="ECO:0000256" key="1">
    <source>
        <dbReference type="ARBA" id="ARBA00022723"/>
    </source>
</evidence>
<keyword evidence="1" id="KW-0479">Metal-binding</keyword>
<evidence type="ECO:0000313" key="7">
    <source>
        <dbReference type="EMBL" id="OAG11531.1"/>
    </source>
</evidence>
<evidence type="ECO:0000313" key="8">
    <source>
        <dbReference type="Proteomes" id="UP000077069"/>
    </source>
</evidence>
<organism evidence="7 8">
    <name type="scientific">Paraphaeosphaeria sporulosa</name>
    <dbReference type="NCBI Taxonomy" id="1460663"/>
    <lineage>
        <taxon>Eukaryota</taxon>
        <taxon>Fungi</taxon>
        <taxon>Dikarya</taxon>
        <taxon>Ascomycota</taxon>
        <taxon>Pezizomycotina</taxon>
        <taxon>Dothideomycetes</taxon>
        <taxon>Pleosporomycetidae</taxon>
        <taxon>Pleosporales</taxon>
        <taxon>Massarineae</taxon>
        <taxon>Didymosphaeriaceae</taxon>
        <taxon>Paraphaeosphaeria</taxon>
    </lineage>
</organism>